<protein>
    <submittedName>
        <fullName evidence="1">HAD hydrolase-like protein</fullName>
    </submittedName>
</protein>
<name>A0A956NAJ9_UNCEI</name>
<reference evidence="1" key="1">
    <citation type="submission" date="2020-04" db="EMBL/GenBank/DDBJ databases">
        <authorList>
            <person name="Zhang T."/>
        </authorList>
    </citation>
    <scope>NUCLEOTIDE SEQUENCE</scope>
    <source>
        <strain evidence="1">HKST-UBA02</strain>
    </source>
</reference>
<organism evidence="1 2">
    <name type="scientific">Eiseniibacteriota bacterium</name>
    <dbReference type="NCBI Taxonomy" id="2212470"/>
    <lineage>
        <taxon>Bacteria</taxon>
        <taxon>Candidatus Eiseniibacteriota</taxon>
    </lineage>
</organism>
<dbReference type="Gene3D" id="3.40.50.1000">
    <property type="entry name" value="HAD superfamily/HAD-like"/>
    <property type="match status" value="1"/>
</dbReference>
<gene>
    <name evidence="1" type="ORF">KDA27_05475</name>
</gene>
<sequence>MNGDWLTTARQTLPRLLRLLDELEPTYRIQDARDVSPDFVAREGIEAVVWDVDGTLMSYHAPAIEPLFAPCLEALRSVGVRQAILSNCGEARFVELGQMFPDFPIVRAYSMGEERVYRVLHGGEDSLGSEKAKDLLARGARQVRKPDGPLLLATLEALGTTDPSAALMVGDQFLTDVASGNLAGTRSAKLPAWAKQTFPVTLRVSQGLERFLYRISRLRGPRRSS</sequence>
<dbReference type="AlphaFoldDB" id="A0A956NAJ9"/>
<comment type="caution">
    <text evidence="1">The sequence shown here is derived from an EMBL/GenBank/DDBJ whole genome shotgun (WGS) entry which is preliminary data.</text>
</comment>
<dbReference type="InterPro" id="IPR023214">
    <property type="entry name" value="HAD_sf"/>
</dbReference>
<dbReference type="GO" id="GO:0016787">
    <property type="term" value="F:hydrolase activity"/>
    <property type="evidence" value="ECO:0007669"/>
    <property type="project" value="UniProtKB-KW"/>
</dbReference>
<keyword evidence="1" id="KW-0378">Hydrolase</keyword>
<proteinExistence type="predicted"/>
<dbReference type="Pfam" id="PF13242">
    <property type="entry name" value="Hydrolase_like"/>
    <property type="match status" value="1"/>
</dbReference>
<dbReference type="SUPFAM" id="SSF56784">
    <property type="entry name" value="HAD-like"/>
    <property type="match status" value="1"/>
</dbReference>
<dbReference type="InterPro" id="IPR036412">
    <property type="entry name" value="HAD-like_sf"/>
</dbReference>
<evidence type="ECO:0000313" key="1">
    <source>
        <dbReference type="EMBL" id="MCA9755232.1"/>
    </source>
</evidence>
<dbReference type="EMBL" id="JAGQHS010000018">
    <property type="protein sequence ID" value="MCA9755232.1"/>
    <property type="molecule type" value="Genomic_DNA"/>
</dbReference>
<accession>A0A956NAJ9</accession>
<reference evidence="1" key="2">
    <citation type="journal article" date="2021" name="Microbiome">
        <title>Successional dynamics and alternative stable states in a saline activated sludge microbial community over 9 years.</title>
        <authorList>
            <person name="Wang Y."/>
            <person name="Ye J."/>
            <person name="Ju F."/>
            <person name="Liu L."/>
            <person name="Boyd J.A."/>
            <person name="Deng Y."/>
            <person name="Parks D.H."/>
            <person name="Jiang X."/>
            <person name="Yin X."/>
            <person name="Woodcroft B.J."/>
            <person name="Tyson G.W."/>
            <person name="Hugenholtz P."/>
            <person name="Polz M.F."/>
            <person name="Zhang T."/>
        </authorList>
    </citation>
    <scope>NUCLEOTIDE SEQUENCE</scope>
    <source>
        <strain evidence="1">HKST-UBA02</strain>
    </source>
</reference>
<dbReference type="Proteomes" id="UP000739538">
    <property type="component" value="Unassembled WGS sequence"/>
</dbReference>
<evidence type="ECO:0000313" key="2">
    <source>
        <dbReference type="Proteomes" id="UP000739538"/>
    </source>
</evidence>